<dbReference type="InterPro" id="IPR001296">
    <property type="entry name" value="Glyco_trans_1"/>
</dbReference>
<evidence type="ECO:0000313" key="2">
    <source>
        <dbReference type="EMBL" id="GAG65205.1"/>
    </source>
</evidence>
<sequence length="236" mass="26491">MKDYILSFGVPADKIDIMFNPVDTDIFTPKSEKNKYRKLFNIPEDKTVILCPRRLVKKNGVIYPVLACVHLREKIKDFVLVYTGDGGERTTIEELIKKYKLENNVLLLGSVEHNNNKMNKLYNAADVVVIPSILSEGMEEATSISALETMASGIPVIASNIGGLKNIIKNKFDGILVSEKNEKEFADTIYAILTNKEMYESISHNSVGSVRGNFSYMSRTEFFIKVAAKVKDTPQN</sequence>
<dbReference type="AlphaFoldDB" id="X0Z747"/>
<gene>
    <name evidence="2" type="ORF">S01H4_00817</name>
</gene>
<reference evidence="2" key="1">
    <citation type="journal article" date="2014" name="Front. Microbiol.">
        <title>High frequency of phylogenetically diverse reductive dehalogenase-homologous genes in deep subseafloor sedimentary metagenomes.</title>
        <authorList>
            <person name="Kawai M."/>
            <person name="Futagami T."/>
            <person name="Toyoda A."/>
            <person name="Takaki Y."/>
            <person name="Nishi S."/>
            <person name="Hori S."/>
            <person name="Arai W."/>
            <person name="Tsubouchi T."/>
            <person name="Morono Y."/>
            <person name="Uchiyama I."/>
            <person name="Ito T."/>
            <person name="Fujiyama A."/>
            <person name="Inagaki F."/>
            <person name="Takami H."/>
        </authorList>
    </citation>
    <scope>NUCLEOTIDE SEQUENCE</scope>
    <source>
        <strain evidence="2">Expedition CK06-06</strain>
    </source>
</reference>
<dbReference type="Gene3D" id="3.40.50.2000">
    <property type="entry name" value="Glycogen Phosphorylase B"/>
    <property type="match status" value="2"/>
</dbReference>
<dbReference type="Pfam" id="PF00534">
    <property type="entry name" value="Glycos_transf_1"/>
    <property type="match status" value="1"/>
</dbReference>
<dbReference type="CDD" id="cd03801">
    <property type="entry name" value="GT4_PimA-like"/>
    <property type="match status" value="1"/>
</dbReference>
<protein>
    <recommendedName>
        <fullName evidence="1">Glycosyl transferase family 1 domain-containing protein</fullName>
    </recommendedName>
</protein>
<proteinExistence type="predicted"/>
<name>X0Z747_9ZZZZ</name>
<dbReference type="EMBL" id="BART01000126">
    <property type="protein sequence ID" value="GAG65205.1"/>
    <property type="molecule type" value="Genomic_DNA"/>
</dbReference>
<dbReference type="PANTHER" id="PTHR45947">
    <property type="entry name" value="SULFOQUINOVOSYL TRANSFERASE SQD2"/>
    <property type="match status" value="1"/>
</dbReference>
<dbReference type="InterPro" id="IPR050194">
    <property type="entry name" value="Glycosyltransferase_grp1"/>
</dbReference>
<organism evidence="2">
    <name type="scientific">marine sediment metagenome</name>
    <dbReference type="NCBI Taxonomy" id="412755"/>
    <lineage>
        <taxon>unclassified sequences</taxon>
        <taxon>metagenomes</taxon>
        <taxon>ecological metagenomes</taxon>
    </lineage>
</organism>
<evidence type="ECO:0000259" key="1">
    <source>
        <dbReference type="Pfam" id="PF00534"/>
    </source>
</evidence>
<dbReference type="GO" id="GO:0016757">
    <property type="term" value="F:glycosyltransferase activity"/>
    <property type="evidence" value="ECO:0007669"/>
    <property type="project" value="InterPro"/>
</dbReference>
<feature type="domain" description="Glycosyl transferase family 1" evidence="1">
    <location>
        <begin position="33"/>
        <end position="205"/>
    </location>
</feature>
<accession>X0Z747</accession>
<dbReference type="PANTHER" id="PTHR45947:SF3">
    <property type="entry name" value="SULFOQUINOVOSYL TRANSFERASE SQD2"/>
    <property type="match status" value="1"/>
</dbReference>
<comment type="caution">
    <text evidence="2">The sequence shown here is derived from an EMBL/GenBank/DDBJ whole genome shotgun (WGS) entry which is preliminary data.</text>
</comment>
<dbReference type="SUPFAM" id="SSF53756">
    <property type="entry name" value="UDP-Glycosyltransferase/glycogen phosphorylase"/>
    <property type="match status" value="1"/>
</dbReference>